<name>A0A2P2MCV9_RHIMU</name>
<reference evidence="1" key="1">
    <citation type="submission" date="2018-02" db="EMBL/GenBank/DDBJ databases">
        <title>Rhizophora mucronata_Transcriptome.</title>
        <authorList>
            <person name="Meera S.P."/>
            <person name="Sreeshan A."/>
            <person name="Augustine A."/>
        </authorList>
    </citation>
    <scope>NUCLEOTIDE SEQUENCE</scope>
    <source>
        <tissue evidence="1">Leaf</tissue>
    </source>
</reference>
<evidence type="ECO:0000313" key="1">
    <source>
        <dbReference type="EMBL" id="MBX28027.1"/>
    </source>
</evidence>
<accession>A0A2P2MCV9</accession>
<dbReference type="AlphaFoldDB" id="A0A2P2MCV9"/>
<protein>
    <submittedName>
        <fullName evidence="1">Uncharacterized protein</fullName>
    </submittedName>
</protein>
<dbReference type="EMBL" id="GGEC01047543">
    <property type="protein sequence ID" value="MBX28027.1"/>
    <property type="molecule type" value="Transcribed_RNA"/>
</dbReference>
<sequence>MLSTIVLKDGCQEIRAQHQFMISMTMSHSKPSSSKLCTQKWLLTPHHLCLLLSLSLKQAAICFQDSGHYCLLHAIIQINSQSGGPTLQSHYKAKVDIHLHSTLPKPAQGAVLHTIIMCF</sequence>
<organism evidence="1">
    <name type="scientific">Rhizophora mucronata</name>
    <name type="common">Asiatic mangrove</name>
    <dbReference type="NCBI Taxonomy" id="61149"/>
    <lineage>
        <taxon>Eukaryota</taxon>
        <taxon>Viridiplantae</taxon>
        <taxon>Streptophyta</taxon>
        <taxon>Embryophyta</taxon>
        <taxon>Tracheophyta</taxon>
        <taxon>Spermatophyta</taxon>
        <taxon>Magnoliopsida</taxon>
        <taxon>eudicotyledons</taxon>
        <taxon>Gunneridae</taxon>
        <taxon>Pentapetalae</taxon>
        <taxon>rosids</taxon>
        <taxon>fabids</taxon>
        <taxon>Malpighiales</taxon>
        <taxon>Rhizophoraceae</taxon>
        <taxon>Rhizophora</taxon>
    </lineage>
</organism>
<proteinExistence type="predicted"/>